<keyword evidence="2" id="KW-1185">Reference proteome</keyword>
<dbReference type="EMBL" id="JAGIKV010000001">
    <property type="protein sequence ID" value="MBP2243810.1"/>
    <property type="molecule type" value="Genomic_DNA"/>
</dbReference>
<name>A0ABS4RN85_PAEXY</name>
<protein>
    <submittedName>
        <fullName evidence="1">Uncharacterized protein</fullName>
    </submittedName>
</protein>
<gene>
    <name evidence="1" type="ORF">J2Z28_000415</name>
</gene>
<evidence type="ECO:0000313" key="2">
    <source>
        <dbReference type="Proteomes" id="UP000810207"/>
    </source>
</evidence>
<evidence type="ECO:0000313" key="1">
    <source>
        <dbReference type="EMBL" id="MBP2243810.1"/>
    </source>
</evidence>
<comment type="caution">
    <text evidence="1">The sequence shown here is derived from an EMBL/GenBank/DDBJ whole genome shotgun (WGS) entry which is preliminary data.</text>
</comment>
<reference evidence="1 2" key="1">
    <citation type="submission" date="2021-03" db="EMBL/GenBank/DDBJ databases">
        <title>Genomic Encyclopedia of Type Strains, Phase IV (KMG-IV): sequencing the most valuable type-strain genomes for metagenomic binning, comparative biology and taxonomic classification.</title>
        <authorList>
            <person name="Goeker M."/>
        </authorList>
    </citation>
    <scope>NUCLEOTIDE SEQUENCE [LARGE SCALE GENOMIC DNA]</scope>
    <source>
        <strain evidence="1 2">DSM 21292</strain>
    </source>
</reference>
<sequence length="102" mass="11916">MIYHRKAETVRAIQITDCSPATVARVKEFTGGRVRNGLFEFREDMPYLSVVVDNHYFRVLEGKWLVHSPEKGWRVYRHSEFEKEYEEGEHGQQSVDGTVEGL</sequence>
<dbReference type="Proteomes" id="UP000810207">
    <property type="component" value="Unassembled WGS sequence"/>
</dbReference>
<organism evidence="1 2">
    <name type="scientific">Paenibacillus xylanexedens</name>
    <dbReference type="NCBI Taxonomy" id="528191"/>
    <lineage>
        <taxon>Bacteria</taxon>
        <taxon>Bacillati</taxon>
        <taxon>Bacillota</taxon>
        <taxon>Bacilli</taxon>
        <taxon>Bacillales</taxon>
        <taxon>Paenibacillaceae</taxon>
        <taxon>Paenibacillus</taxon>
    </lineage>
</organism>
<accession>A0ABS4RN85</accession>
<proteinExistence type="predicted"/>